<sequence>MGSEAGGPIEFHITGFKKFQGVADNPTEILVGKFEEHMRKHGMPSGTQLGSCTVLETAGDGALAPLLQLLNAPHEGIENPLIISTRDSGDVKLDRDSLSVPQKRIVWVHFGVNSVSNNFAVERRAVNEATFRYPDELGWQPQRVPIVLEDGPISFIRETTLPVRDIVSALSKEGFDVMESYDAGRFVCNYVYYHSLRQAQKNGVKSLFVHVPLFMVINQERQLQFIAALLKVLTIFC</sequence>
<organism evidence="6">
    <name type="scientific">Physcomitrium patens</name>
    <name type="common">Spreading-leaved earth moss</name>
    <name type="synonym">Physcomitrella patens</name>
    <dbReference type="NCBI Taxonomy" id="3218"/>
    <lineage>
        <taxon>Eukaryota</taxon>
        <taxon>Viridiplantae</taxon>
        <taxon>Streptophyta</taxon>
        <taxon>Embryophyta</taxon>
        <taxon>Bryophyta</taxon>
        <taxon>Bryophytina</taxon>
        <taxon>Bryopsida</taxon>
        <taxon>Funariidae</taxon>
        <taxon>Funariales</taxon>
        <taxon>Funariaceae</taxon>
        <taxon>Physcomitrium</taxon>
    </lineage>
</organism>
<dbReference type="GO" id="GO:0016920">
    <property type="term" value="F:pyroglutamyl-peptidase activity"/>
    <property type="evidence" value="ECO:0007669"/>
    <property type="project" value="InterPro"/>
</dbReference>
<dbReference type="RefSeq" id="XP_024382720.1">
    <property type="nucleotide sequence ID" value="XM_024526952.2"/>
</dbReference>
<dbReference type="EnsemblPlants" id="Pp3c8_5850V3.1">
    <property type="protein sequence ID" value="Pp3c8_5850V3.1"/>
    <property type="gene ID" value="Pp3c8_5850"/>
</dbReference>
<dbReference type="InterPro" id="IPR036440">
    <property type="entry name" value="Peptidase_C15-like_sf"/>
</dbReference>
<dbReference type="Proteomes" id="UP000006727">
    <property type="component" value="Chromosome 8"/>
</dbReference>
<keyword evidence="3" id="KW-0645">Protease</keyword>
<dbReference type="EnsemblPlants" id="Pp3c8_5850V3.4">
    <property type="protein sequence ID" value="Pp3c8_5850V3.4"/>
    <property type="gene ID" value="Pp3c8_5850"/>
</dbReference>
<reference evidence="6 8" key="1">
    <citation type="journal article" date="2008" name="Science">
        <title>The Physcomitrella genome reveals evolutionary insights into the conquest of land by plants.</title>
        <authorList>
            <person name="Rensing S."/>
            <person name="Lang D."/>
            <person name="Zimmer A."/>
            <person name="Terry A."/>
            <person name="Salamov A."/>
            <person name="Shapiro H."/>
            <person name="Nishiyama T."/>
            <person name="Perroud P.-F."/>
            <person name="Lindquist E."/>
            <person name="Kamisugi Y."/>
            <person name="Tanahashi T."/>
            <person name="Sakakibara K."/>
            <person name="Fujita T."/>
            <person name="Oishi K."/>
            <person name="Shin-I T."/>
            <person name="Kuroki Y."/>
            <person name="Toyoda A."/>
            <person name="Suzuki Y."/>
            <person name="Hashimoto A."/>
            <person name="Yamaguchi K."/>
            <person name="Sugano A."/>
            <person name="Kohara Y."/>
            <person name="Fujiyama A."/>
            <person name="Anterola A."/>
            <person name="Aoki S."/>
            <person name="Ashton N."/>
            <person name="Barbazuk W.B."/>
            <person name="Barker E."/>
            <person name="Bennetzen J."/>
            <person name="Bezanilla M."/>
            <person name="Blankenship R."/>
            <person name="Cho S.H."/>
            <person name="Dutcher S."/>
            <person name="Estelle M."/>
            <person name="Fawcett J.A."/>
            <person name="Gundlach H."/>
            <person name="Hanada K."/>
            <person name="Heyl A."/>
            <person name="Hicks K.A."/>
            <person name="Hugh J."/>
            <person name="Lohr M."/>
            <person name="Mayer K."/>
            <person name="Melkozernov A."/>
            <person name="Murata T."/>
            <person name="Nelson D."/>
            <person name="Pils B."/>
            <person name="Prigge M."/>
            <person name="Reiss B."/>
            <person name="Renner T."/>
            <person name="Rombauts S."/>
            <person name="Rushton P."/>
            <person name="Sanderfoot A."/>
            <person name="Schween G."/>
            <person name="Shiu S.-H."/>
            <person name="Stueber K."/>
            <person name="Theodoulou F.L."/>
            <person name="Tu H."/>
            <person name="Van de Peer Y."/>
            <person name="Verrier P.J."/>
            <person name="Waters E."/>
            <person name="Wood A."/>
            <person name="Yang L."/>
            <person name="Cove D."/>
            <person name="Cuming A."/>
            <person name="Hasebe M."/>
            <person name="Lucas S."/>
            <person name="Mishler D.B."/>
            <person name="Reski R."/>
            <person name="Grigoriev I."/>
            <person name="Quatrano R.S."/>
            <person name="Boore J.L."/>
        </authorList>
    </citation>
    <scope>NUCLEOTIDE SEQUENCE [LARGE SCALE GENOMIC DNA]</scope>
    <source>
        <strain evidence="7 8">cv. Gransden 2004</strain>
    </source>
</reference>
<evidence type="ECO:0000256" key="2">
    <source>
        <dbReference type="ARBA" id="ARBA00022490"/>
    </source>
</evidence>
<evidence type="ECO:0000256" key="3">
    <source>
        <dbReference type="ARBA" id="ARBA00022670"/>
    </source>
</evidence>
<dbReference type="RefSeq" id="XP_073391921.1">
    <property type="nucleotide sequence ID" value="XM_073535820.1"/>
</dbReference>
<name>A0A2K1K699_PHYPA</name>
<keyword evidence="2" id="KW-0963">Cytoplasm</keyword>
<dbReference type="Gramene" id="Pp3c8_5850V3.2">
    <property type="protein sequence ID" value="Pp3c8_5850V3.2"/>
    <property type="gene ID" value="Pp3c8_5850"/>
</dbReference>
<dbReference type="Gramene" id="Pp3c8_5850V3.1">
    <property type="protein sequence ID" value="Pp3c8_5850V3.1"/>
    <property type="gene ID" value="Pp3c8_5850"/>
</dbReference>
<dbReference type="InterPro" id="IPR016125">
    <property type="entry name" value="Peptidase_C15-like"/>
</dbReference>
<gene>
    <name evidence="7" type="primary">LOC112285792</name>
    <name evidence="6" type="ORF">PHYPA_011199</name>
</gene>
<dbReference type="FunFam" id="3.40.630.20:FF:000003">
    <property type="entry name" value="Pyrrolidone-carboxylate peptidase isoform A"/>
    <property type="match status" value="1"/>
</dbReference>
<dbReference type="CDD" id="cd00501">
    <property type="entry name" value="Peptidase_C15"/>
    <property type="match status" value="1"/>
</dbReference>
<dbReference type="EnsemblPlants" id="Pp3c8_5850V3.2">
    <property type="protein sequence ID" value="Pp3c8_5850V3.2"/>
    <property type="gene ID" value="Pp3c8_5850"/>
</dbReference>
<evidence type="ECO:0008006" key="9">
    <source>
        <dbReference type="Google" id="ProtNLM"/>
    </source>
</evidence>
<evidence type="ECO:0000313" key="7">
    <source>
        <dbReference type="EnsemblPlants" id="Pp3c8_5850V3.1"/>
    </source>
</evidence>
<keyword evidence="5" id="KW-0788">Thiol protease</keyword>
<dbReference type="GO" id="GO:0006508">
    <property type="term" value="P:proteolysis"/>
    <property type="evidence" value="ECO:0007669"/>
    <property type="project" value="UniProtKB-KW"/>
</dbReference>
<dbReference type="SUPFAM" id="SSF53182">
    <property type="entry name" value="Pyrrolidone carboxyl peptidase (pyroglutamate aminopeptidase)"/>
    <property type="match status" value="1"/>
</dbReference>
<protein>
    <recommendedName>
        <fullName evidence="9">Pyrrolidone-carboxylate peptidase</fullName>
    </recommendedName>
</protein>
<dbReference type="Gene3D" id="3.40.630.20">
    <property type="entry name" value="Peptidase C15, pyroglutamyl peptidase I-like"/>
    <property type="match status" value="1"/>
</dbReference>
<reference evidence="7" key="3">
    <citation type="submission" date="2020-12" db="UniProtKB">
        <authorList>
            <consortium name="EnsemblPlants"/>
        </authorList>
    </citation>
    <scope>IDENTIFICATION</scope>
</reference>
<evidence type="ECO:0000313" key="6">
    <source>
        <dbReference type="EMBL" id="PNR49303.1"/>
    </source>
</evidence>
<proteinExistence type="inferred from homology"/>
<evidence type="ECO:0000256" key="5">
    <source>
        <dbReference type="ARBA" id="ARBA00022807"/>
    </source>
</evidence>
<dbReference type="STRING" id="3218.A0A2K1K699"/>
<keyword evidence="4" id="KW-0378">Hydrolase</keyword>
<evidence type="ECO:0000313" key="8">
    <source>
        <dbReference type="Proteomes" id="UP000006727"/>
    </source>
</evidence>
<dbReference type="PANTHER" id="PTHR23402">
    <property type="entry name" value="PROTEASE FAMILY C15 PYROGLUTAMYL-PEPTIDASE I-RELATED"/>
    <property type="match status" value="1"/>
</dbReference>
<evidence type="ECO:0000256" key="1">
    <source>
        <dbReference type="ARBA" id="ARBA00006641"/>
    </source>
</evidence>
<reference evidence="6 8" key="2">
    <citation type="journal article" date="2018" name="Plant J.">
        <title>The Physcomitrella patens chromosome-scale assembly reveals moss genome structure and evolution.</title>
        <authorList>
            <person name="Lang D."/>
            <person name="Ullrich K.K."/>
            <person name="Murat F."/>
            <person name="Fuchs J."/>
            <person name="Jenkins J."/>
            <person name="Haas F.B."/>
            <person name="Piednoel M."/>
            <person name="Gundlach H."/>
            <person name="Van Bel M."/>
            <person name="Meyberg R."/>
            <person name="Vives C."/>
            <person name="Morata J."/>
            <person name="Symeonidi A."/>
            <person name="Hiss M."/>
            <person name="Muchero W."/>
            <person name="Kamisugi Y."/>
            <person name="Saleh O."/>
            <person name="Blanc G."/>
            <person name="Decker E.L."/>
            <person name="van Gessel N."/>
            <person name="Grimwood J."/>
            <person name="Hayes R.D."/>
            <person name="Graham S.W."/>
            <person name="Gunter L.E."/>
            <person name="McDaniel S.F."/>
            <person name="Hoernstein S.N.W."/>
            <person name="Larsson A."/>
            <person name="Li F.W."/>
            <person name="Perroud P.F."/>
            <person name="Phillips J."/>
            <person name="Ranjan P."/>
            <person name="Rokshar D.S."/>
            <person name="Rothfels C.J."/>
            <person name="Schneider L."/>
            <person name="Shu S."/>
            <person name="Stevenson D.W."/>
            <person name="Thummler F."/>
            <person name="Tillich M."/>
            <person name="Villarreal Aguilar J.C."/>
            <person name="Widiez T."/>
            <person name="Wong G.K."/>
            <person name="Wymore A."/>
            <person name="Zhang Y."/>
            <person name="Zimmer A.D."/>
            <person name="Quatrano R.S."/>
            <person name="Mayer K.F.X."/>
            <person name="Goodstein D."/>
            <person name="Casacuberta J.M."/>
            <person name="Vandepoele K."/>
            <person name="Reski R."/>
            <person name="Cuming A.C."/>
            <person name="Tuskan G.A."/>
            <person name="Maumus F."/>
            <person name="Salse J."/>
            <person name="Schmutz J."/>
            <person name="Rensing S.A."/>
        </authorList>
    </citation>
    <scope>NUCLEOTIDE SEQUENCE [LARGE SCALE GENOMIC DNA]</scope>
    <source>
        <strain evidence="7 8">cv. Gransden 2004</strain>
    </source>
</reference>
<dbReference type="FunCoup" id="A0A2K1K699">
    <property type="interactions" value="955"/>
</dbReference>
<keyword evidence="8" id="KW-1185">Reference proteome</keyword>
<dbReference type="Gramene" id="Pp3c8_5850V3.3">
    <property type="protein sequence ID" value="Pp3c8_5850V3.3"/>
    <property type="gene ID" value="Pp3c8_5850"/>
</dbReference>
<accession>A0A2K1K699</accession>
<dbReference type="Gramene" id="Pp3c8_5850V3.4">
    <property type="protein sequence ID" value="Pp3c8_5850V3.4"/>
    <property type="gene ID" value="Pp3c8_5850"/>
</dbReference>
<dbReference type="PANTHER" id="PTHR23402:SF1">
    <property type="entry name" value="PYROGLUTAMYL-PEPTIDASE I"/>
    <property type="match status" value="1"/>
</dbReference>
<dbReference type="GO" id="GO:0005829">
    <property type="term" value="C:cytosol"/>
    <property type="evidence" value="ECO:0007669"/>
    <property type="project" value="InterPro"/>
</dbReference>
<evidence type="ECO:0000256" key="4">
    <source>
        <dbReference type="ARBA" id="ARBA00022801"/>
    </source>
</evidence>
<dbReference type="KEGG" id="ppp:112285792"/>
<dbReference type="PIRSF" id="PIRSF015592">
    <property type="entry name" value="Prld-crbxl_pptds"/>
    <property type="match status" value="1"/>
</dbReference>
<dbReference type="PaxDb" id="3218-PP1S8_15V6.1"/>
<dbReference type="EMBL" id="ABEU02000008">
    <property type="protein sequence ID" value="PNR49303.1"/>
    <property type="molecule type" value="Genomic_DNA"/>
</dbReference>
<dbReference type="Pfam" id="PF01470">
    <property type="entry name" value="Peptidase_C15"/>
    <property type="match status" value="1"/>
</dbReference>
<comment type="similarity">
    <text evidence="1">Belongs to the peptidase C15 family.</text>
</comment>
<dbReference type="EnsemblPlants" id="Pp3c8_5850V3.3">
    <property type="protein sequence ID" value="Pp3c8_5850V3.3"/>
    <property type="gene ID" value="Pp3c8_5850"/>
</dbReference>
<dbReference type="OMA" id="PGRFVCN"/>
<dbReference type="InterPro" id="IPR000816">
    <property type="entry name" value="Peptidase_C15"/>
</dbReference>
<dbReference type="AlphaFoldDB" id="A0A2K1K699"/>
<dbReference type="GeneID" id="112285792"/>
<dbReference type="OrthoDB" id="407146at2759"/>